<organism evidence="2 3">
    <name type="scientific">Elasticomyces elasticus</name>
    <dbReference type="NCBI Taxonomy" id="574655"/>
    <lineage>
        <taxon>Eukaryota</taxon>
        <taxon>Fungi</taxon>
        <taxon>Dikarya</taxon>
        <taxon>Ascomycota</taxon>
        <taxon>Pezizomycotina</taxon>
        <taxon>Dothideomycetes</taxon>
        <taxon>Dothideomycetidae</taxon>
        <taxon>Mycosphaerellales</taxon>
        <taxon>Teratosphaeriaceae</taxon>
        <taxon>Elasticomyces</taxon>
    </lineage>
</organism>
<evidence type="ECO:0000313" key="2">
    <source>
        <dbReference type="EMBL" id="KAK5707624.1"/>
    </source>
</evidence>
<sequence length="321" mass="31913">MRSHIQPGAVLTAVFAVAQALDGVTVPSTVAADNEFQATFQNANSDSYRVYLAASLVGANGPTCYLQNSTSLSSPVSLTIPSSVGPSAGYYSIAIADLTTSGGPTYSNRFNLTGGTGNYTEYESHLGGAPFWDADDLPCSSYECARQCAQAGYPTDLTDNAAYETMRACILKCPGVSPAASVTGPAHGTASSSASMATQSGNEALVTLGSGPVLTAIETTATISGSTFTEAIIGSMTITLGGAAATVSSQAVSMLSNGIEVGGTTTVPFASAMQTSASSAQSNSGSTTSPSAAATSSASASRHEIVMAGLAGVAGVAAMLL</sequence>
<proteinExistence type="predicted"/>
<keyword evidence="1" id="KW-0732">Signal</keyword>
<accession>A0AAN8A5L1</accession>
<feature type="signal peptide" evidence="1">
    <location>
        <begin position="1"/>
        <end position="20"/>
    </location>
</feature>
<evidence type="ECO:0000313" key="3">
    <source>
        <dbReference type="Proteomes" id="UP001310594"/>
    </source>
</evidence>
<protein>
    <submittedName>
        <fullName evidence="2">Uncharacterized protein</fullName>
    </submittedName>
</protein>
<dbReference type="EMBL" id="JAVRQU010000001">
    <property type="protein sequence ID" value="KAK5707624.1"/>
    <property type="molecule type" value="Genomic_DNA"/>
</dbReference>
<gene>
    <name evidence="2" type="ORF">LTR97_000162</name>
</gene>
<feature type="chain" id="PRO_5042929925" evidence="1">
    <location>
        <begin position="21"/>
        <end position="321"/>
    </location>
</feature>
<evidence type="ECO:0000256" key="1">
    <source>
        <dbReference type="SAM" id="SignalP"/>
    </source>
</evidence>
<comment type="caution">
    <text evidence="2">The sequence shown here is derived from an EMBL/GenBank/DDBJ whole genome shotgun (WGS) entry which is preliminary data.</text>
</comment>
<dbReference type="AlphaFoldDB" id="A0AAN8A5L1"/>
<name>A0AAN8A5L1_9PEZI</name>
<reference evidence="2" key="1">
    <citation type="submission" date="2023-08" db="EMBL/GenBank/DDBJ databases">
        <title>Black Yeasts Isolated from many extreme environments.</title>
        <authorList>
            <person name="Coleine C."/>
            <person name="Stajich J.E."/>
            <person name="Selbmann L."/>
        </authorList>
    </citation>
    <scope>NUCLEOTIDE SEQUENCE</scope>
    <source>
        <strain evidence="2">CCFEE 5810</strain>
    </source>
</reference>
<dbReference type="Proteomes" id="UP001310594">
    <property type="component" value="Unassembled WGS sequence"/>
</dbReference>